<keyword evidence="3" id="KW-1185">Reference proteome</keyword>
<evidence type="ECO:0000313" key="2">
    <source>
        <dbReference type="EMBL" id="CAI5733951.1"/>
    </source>
</evidence>
<comment type="caution">
    <text evidence="2">The sequence shown here is derived from an EMBL/GenBank/DDBJ whole genome shotgun (WGS) entry which is preliminary data.</text>
</comment>
<protein>
    <submittedName>
        <fullName evidence="2">Uncharacterized protein</fullName>
    </submittedName>
</protein>
<organism evidence="2 3">
    <name type="scientific">Hyaloperonospora brassicae</name>
    <name type="common">Brassica downy mildew</name>
    <name type="synonym">Peronospora brassicae</name>
    <dbReference type="NCBI Taxonomy" id="162125"/>
    <lineage>
        <taxon>Eukaryota</taxon>
        <taxon>Sar</taxon>
        <taxon>Stramenopiles</taxon>
        <taxon>Oomycota</taxon>
        <taxon>Peronosporomycetes</taxon>
        <taxon>Peronosporales</taxon>
        <taxon>Peronosporaceae</taxon>
        <taxon>Hyaloperonospora</taxon>
    </lineage>
</organism>
<sequence>MAGTTDTTQNLPGGVARAPTTAHVHAVVEETPAQERVGATDDKILAALADVTSRLASLESSQRVRDEDKRMLGAVERGMLASNLGAKLRGRPMTIDALGDAEKKPPAARAYQRAAELGASRFASLEPPQPQHRAPMYAASS</sequence>
<accession>A0AAV0UAC0</accession>
<dbReference type="Proteomes" id="UP001162031">
    <property type="component" value="Unassembled WGS sequence"/>
</dbReference>
<feature type="region of interest" description="Disordered" evidence="1">
    <location>
        <begin position="122"/>
        <end position="141"/>
    </location>
</feature>
<reference evidence="2" key="1">
    <citation type="submission" date="2022-12" db="EMBL/GenBank/DDBJ databases">
        <authorList>
            <person name="Webb A."/>
        </authorList>
    </citation>
    <scope>NUCLEOTIDE SEQUENCE</scope>
    <source>
        <strain evidence="2">Hp1</strain>
    </source>
</reference>
<gene>
    <name evidence="2" type="ORF">HBR001_LOCUS6006</name>
</gene>
<name>A0AAV0UAC0_HYABA</name>
<dbReference type="EMBL" id="CANTFL010001211">
    <property type="protein sequence ID" value="CAI5733951.1"/>
    <property type="molecule type" value="Genomic_DNA"/>
</dbReference>
<evidence type="ECO:0000256" key="1">
    <source>
        <dbReference type="SAM" id="MobiDB-lite"/>
    </source>
</evidence>
<dbReference type="AlphaFoldDB" id="A0AAV0UAC0"/>
<proteinExistence type="predicted"/>
<evidence type="ECO:0000313" key="3">
    <source>
        <dbReference type="Proteomes" id="UP001162031"/>
    </source>
</evidence>